<dbReference type="OrthoDB" id="248779at2759"/>
<dbReference type="EnsemblPlants" id="AES94600">
    <property type="protein sequence ID" value="AES94600"/>
    <property type="gene ID" value="MTR_5g016220"/>
</dbReference>
<reference evidence="8" key="5">
    <citation type="journal article" date="2018" name="Nat. Plants">
        <title>Whole-genome landscape of Medicago truncatula symbiotic genes.</title>
        <authorList>
            <person name="Pecrix Y."/>
            <person name="Gamas P."/>
            <person name="Carrere S."/>
        </authorList>
    </citation>
    <scope>NUCLEOTIDE SEQUENCE</scope>
    <source>
        <tissue evidence="8">Leaves</tissue>
    </source>
</reference>
<dbReference type="PANTHER" id="PTHR10535">
    <property type="entry name" value="DNA-DIRECTED RNA POLYMERASES I, II, AND III SUBUNIT RPABC1"/>
    <property type="match status" value="1"/>
</dbReference>
<dbReference type="AlphaFoldDB" id="G7K3Y0"/>
<dbReference type="HOGENOM" id="CLU_840375_0_0_1"/>
<dbReference type="eggNOG" id="KOG3218">
    <property type="taxonomic scope" value="Eukaryota"/>
</dbReference>
<keyword evidence="2" id="KW-0804">Transcription</keyword>
<sequence length="331" mass="39449">MVFSEDEISKLYRIRKKVMEMLRDRNYLVGDFEVCMSKQEFKETYGENLKREDLVIKKAKKDNPSDQIYVFFPENDKVDVHTLRTYTNRMSSDNVYRAIVVCQTSLTKAARDFSEIASKFHLEVFHVFSEDEISKLYRIRKTVMEMLRDRNYLVGDFEVNMSKEEFKEKYGEHMNREDLVINKAKKDNPSDQIYVFFPEDEKVGVHTFRTYTKRMNSENVYRAIIVCQTSLTNMAWNSISQFDSKFHLEVFQEAELLVNVRYHKLVPEHQLLTDNEKKTVLERYTVKETQLPRIQVRDPVARYYGMKRGQVVKIIRPSETAGRYVTYRFVA</sequence>
<dbReference type="Proteomes" id="UP000002051">
    <property type="component" value="Chromosome 5"/>
</dbReference>
<dbReference type="GO" id="GO:0003899">
    <property type="term" value="F:DNA-directed RNA polymerase activity"/>
    <property type="evidence" value="ECO:0007669"/>
    <property type="project" value="UniProtKB-EC"/>
</dbReference>
<dbReference type="PANTHER" id="PTHR10535:SF0">
    <property type="entry name" value="DNA-DIRECTED RNA POLYMERASES I, II, AND III SUBUNIT RPABC1"/>
    <property type="match status" value="1"/>
</dbReference>
<dbReference type="Gramene" id="rna28938">
    <property type="protein sequence ID" value="RHN53963.1"/>
    <property type="gene ID" value="gene28938"/>
</dbReference>
<evidence type="ECO:0000256" key="1">
    <source>
        <dbReference type="ARBA" id="ARBA00004123"/>
    </source>
</evidence>
<dbReference type="FunFam" id="3.90.940.20:FF:000001">
    <property type="entry name" value="DNA-directed RNA polymerases I, II, and III subunit RPABC1"/>
    <property type="match status" value="1"/>
</dbReference>
<proteinExistence type="inferred from homology"/>
<reference evidence="11" key="4">
    <citation type="journal article" date="2018" name="Nat. Plants">
        <title>Whole-genome landscape of Medicago truncatula symbiotic genes.</title>
        <authorList>
            <person name="Pecrix Y."/>
            <person name="Staton S.E."/>
            <person name="Sallet E."/>
            <person name="Lelandais-Briere C."/>
            <person name="Moreau S."/>
            <person name="Carrere S."/>
            <person name="Blein T."/>
            <person name="Jardinaud M.F."/>
            <person name="Latrasse D."/>
            <person name="Zouine M."/>
            <person name="Zahm M."/>
            <person name="Kreplak J."/>
            <person name="Mayjonade B."/>
            <person name="Satge C."/>
            <person name="Perez M."/>
            <person name="Cauet S."/>
            <person name="Marande W."/>
            <person name="Chantry-Darmon C."/>
            <person name="Lopez-Roques C."/>
            <person name="Bouchez O."/>
            <person name="Berard A."/>
            <person name="Debelle F."/>
            <person name="Munos S."/>
            <person name="Bendahmane A."/>
            <person name="Berges H."/>
            <person name="Niebel A."/>
            <person name="Buitink J."/>
            <person name="Frugier F."/>
            <person name="Benhamed M."/>
            <person name="Crespi M."/>
            <person name="Gouzy J."/>
            <person name="Gamas P."/>
        </authorList>
    </citation>
    <scope>NUCLEOTIDE SEQUENCE [LARGE SCALE GENOMIC DNA]</scope>
    <source>
        <strain evidence="11">cv. Jemalong A17</strain>
    </source>
</reference>
<dbReference type="Proteomes" id="UP000265566">
    <property type="component" value="Chromosome 5"/>
</dbReference>
<keyword evidence="8" id="KW-0808">Transferase</keyword>
<dbReference type="GO" id="GO:0006366">
    <property type="term" value="P:transcription by RNA polymerase II"/>
    <property type="evidence" value="ECO:0000318"/>
    <property type="project" value="GO_Central"/>
</dbReference>
<dbReference type="OMA" id="HMQEENI"/>
<evidence type="ECO:0000313" key="7">
    <source>
        <dbReference type="EMBL" id="AES94600.1"/>
    </source>
</evidence>
<protein>
    <submittedName>
        <fullName evidence="7">DNA-directed RNA polymerase II</fullName>
    </submittedName>
    <submittedName>
        <fullName evidence="8">Putative DNA-directed RNA polymerase</fullName>
        <ecNumber evidence="8">2.7.7.6</ecNumber>
    </submittedName>
</protein>
<keyword evidence="8" id="KW-0548">Nucleotidyltransferase</keyword>
<evidence type="ECO:0000313" key="9">
    <source>
        <dbReference type="EnsemblPlants" id="AES94600"/>
    </source>
</evidence>
<evidence type="ECO:0000256" key="4">
    <source>
        <dbReference type="ARBA" id="ARBA00025765"/>
    </source>
</evidence>
<reference evidence="7 10" key="1">
    <citation type="journal article" date="2011" name="Nature">
        <title>The Medicago genome provides insight into the evolution of rhizobial symbioses.</title>
        <authorList>
            <person name="Young N.D."/>
            <person name="Debelle F."/>
            <person name="Oldroyd G.E."/>
            <person name="Geurts R."/>
            <person name="Cannon S.B."/>
            <person name="Udvardi M.K."/>
            <person name="Benedito V.A."/>
            <person name="Mayer K.F."/>
            <person name="Gouzy J."/>
            <person name="Schoof H."/>
            <person name="Van de Peer Y."/>
            <person name="Proost S."/>
            <person name="Cook D.R."/>
            <person name="Meyers B.C."/>
            <person name="Spannagl M."/>
            <person name="Cheung F."/>
            <person name="De Mita S."/>
            <person name="Krishnakumar V."/>
            <person name="Gundlach H."/>
            <person name="Zhou S."/>
            <person name="Mudge J."/>
            <person name="Bharti A.K."/>
            <person name="Murray J.D."/>
            <person name="Naoumkina M.A."/>
            <person name="Rosen B."/>
            <person name="Silverstein K.A."/>
            <person name="Tang H."/>
            <person name="Rombauts S."/>
            <person name="Zhao P.X."/>
            <person name="Zhou P."/>
            <person name="Barbe V."/>
            <person name="Bardou P."/>
            <person name="Bechner M."/>
            <person name="Bellec A."/>
            <person name="Berger A."/>
            <person name="Berges H."/>
            <person name="Bidwell S."/>
            <person name="Bisseling T."/>
            <person name="Choisne N."/>
            <person name="Couloux A."/>
            <person name="Denny R."/>
            <person name="Deshpande S."/>
            <person name="Dai X."/>
            <person name="Doyle J.J."/>
            <person name="Dudez A.M."/>
            <person name="Farmer A.D."/>
            <person name="Fouteau S."/>
            <person name="Franken C."/>
            <person name="Gibelin C."/>
            <person name="Gish J."/>
            <person name="Goldstein S."/>
            <person name="Gonzalez A.J."/>
            <person name="Green P.J."/>
            <person name="Hallab A."/>
            <person name="Hartog M."/>
            <person name="Hua A."/>
            <person name="Humphray S.J."/>
            <person name="Jeong D.H."/>
            <person name="Jing Y."/>
            <person name="Jocker A."/>
            <person name="Kenton S.M."/>
            <person name="Kim D.J."/>
            <person name="Klee K."/>
            <person name="Lai H."/>
            <person name="Lang C."/>
            <person name="Lin S."/>
            <person name="Macmil S.L."/>
            <person name="Magdelenat G."/>
            <person name="Matthews L."/>
            <person name="McCorrison J."/>
            <person name="Monaghan E.L."/>
            <person name="Mun J.H."/>
            <person name="Najar F.Z."/>
            <person name="Nicholson C."/>
            <person name="Noirot C."/>
            <person name="O'Bleness M."/>
            <person name="Paule C.R."/>
            <person name="Poulain J."/>
            <person name="Prion F."/>
            <person name="Qin B."/>
            <person name="Qu C."/>
            <person name="Retzel E.F."/>
            <person name="Riddle C."/>
            <person name="Sallet E."/>
            <person name="Samain S."/>
            <person name="Samson N."/>
            <person name="Sanders I."/>
            <person name="Saurat O."/>
            <person name="Scarpelli C."/>
            <person name="Schiex T."/>
            <person name="Segurens B."/>
            <person name="Severin A.J."/>
            <person name="Sherrier D.J."/>
            <person name="Shi R."/>
            <person name="Sims S."/>
            <person name="Singer S.R."/>
            <person name="Sinharoy S."/>
            <person name="Sterck L."/>
            <person name="Viollet A."/>
            <person name="Wang B.B."/>
            <person name="Wang K."/>
            <person name="Wang M."/>
            <person name="Wang X."/>
            <person name="Warfsmann J."/>
            <person name="Weissenbach J."/>
            <person name="White D.D."/>
            <person name="White J.D."/>
            <person name="Wiley G.B."/>
            <person name="Wincker P."/>
            <person name="Xing Y."/>
            <person name="Yang L."/>
            <person name="Yao Z."/>
            <person name="Ying F."/>
            <person name="Zhai J."/>
            <person name="Zhou L."/>
            <person name="Zuber A."/>
            <person name="Denarie J."/>
            <person name="Dixon R.A."/>
            <person name="May G.D."/>
            <person name="Schwartz D.C."/>
            <person name="Rogers J."/>
            <person name="Quetier F."/>
            <person name="Town C.D."/>
            <person name="Roe B.A."/>
        </authorList>
    </citation>
    <scope>NUCLEOTIDE SEQUENCE [LARGE SCALE GENOMIC DNA]</scope>
    <source>
        <strain evidence="7">A17</strain>
        <strain evidence="9 10">cv. Jemalong A17</strain>
    </source>
</reference>
<evidence type="ECO:0000259" key="6">
    <source>
        <dbReference type="Pfam" id="PF03871"/>
    </source>
</evidence>
<comment type="similarity">
    <text evidence="4">Belongs to the archaeal Rpo5/eukaryotic RPB5 RNA polymerase subunit family.</text>
</comment>
<dbReference type="NCBIfam" id="NF007129">
    <property type="entry name" value="PRK09570.1"/>
    <property type="match status" value="1"/>
</dbReference>
<evidence type="ECO:0000313" key="10">
    <source>
        <dbReference type="Proteomes" id="UP000002051"/>
    </source>
</evidence>
<dbReference type="PaxDb" id="3880-AES94600"/>
<evidence type="ECO:0000256" key="2">
    <source>
        <dbReference type="ARBA" id="ARBA00023163"/>
    </source>
</evidence>
<dbReference type="InterPro" id="IPR036710">
    <property type="entry name" value="RNA_pol_Rpb5_N_sf"/>
</dbReference>
<dbReference type="HAMAP" id="MF_00025">
    <property type="entry name" value="RNApol_Rpo5_RPB5"/>
    <property type="match status" value="1"/>
</dbReference>
<comment type="subcellular location">
    <subcellularLocation>
        <location evidence="1">Nucleus</location>
    </subcellularLocation>
</comment>
<feature type="domain" description="RNA polymerase Rpb5 N-terminal" evidence="6">
    <location>
        <begin position="130"/>
        <end position="215"/>
    </location>
</feature>
<dbReference type="InterPro" id="IPR035913">
    <property type="entry name" value="RPB5-like_sf"/>
</dbReference>
<dbReference type="SUPFAM" id="SSF53036">
    <property type="entry name" value="Eukaryotic RPB5 N-terminal domain"/>
    <property type="match status" value="2"/>
</dbReference>
<accession>G7K3Y0</accession>
<dbReference type="GO" id="GO:0005665">
    <property type="term" value="C:RNA polymerase II, core complex"/>
    <property type="evidence" value="ECO:0000318"/>
    <property type="project" value="GO_Central"/>
</dbReference>
<dbReference type="EMBL" id="PSQE01000005">
    <property type="protein sequence ID" value="RHN53963.1"/>
    <property type="molecule type" value="Genomic_DNA"/>
</dbReference>
<dbReference type="InterPro" id="IPR000783">
    <property type="entry name" value="RNA_pol_subH/Rpb5_C"/>
</dbReference>
<dbReference type="KEGG" id="mtr:11426241"/>
<evidence type="ECO:0000256" key="3">
    <source>
        <dbReference type="ARBA" id="ARBA00023242"/>
    </source>
</evidence>
<dbReference type="GO" id="GO:0003677">
    <property type="term" value="F:DNA binding"/>
    <property type="evidence" value="ECO:0007669"/>
    <property type="project" value="InterPro"/>
</dbReference>
<dbReference type="GO" id="GO:0005736">
    <property type="term" value="C:RNA polymerase I complex"/>
    <property type="evidence" value="ECO:0000318"/>
    <property type="project" value="GO_Central"/>
</dbReference>
<dbReference type="Pfam" id="PF03871">
    <property type="entry name" value="RNA_pol_Rpb5_N"/>
    <property type="match status" value="2"/>
</dbReference>
<dbReference type="InterPro" id="IPR014381">
    <property type="entry name" value="Arch_Rpo5/euc_Rpb5"/>
</dbReference>
<dbReference type="GO" id="GO:0005666">
    <property type="term" value="C:RNA polymerase III complex"/>
    <property type="evidence" value="ECO:0000318"/>
    <property type="project" value="GO_Central"/>
</dbReference>
<dbReference type="STRING" id="3880.G7K3Y0"/>
<dbReference type="Pfam" id="PF01191">
    <property type="entry name" value="RNA_pol_Rpb5_C"/>
    <property type="match status" value="1"/>
</dbReference>
<reference evidence="9" key="3">
    <citation type="submission" date="2015-04" db="UniProtKB">
        <authorList>
            <consortium name="EnsemblPlants"/>
        </authorList>
    </citation>
    <scope>IDENTIFICATION</scope>
    <source>
        <strain evidence="9">cv. Jemalong A17</strain>
    </source>
</reference>
<feature type="domain" description="RNA polymerase subunit H/Rpb5 C-terminal" evidence="5">
    <location>
        <begin position="258"/>
        <end position="330"/>
    </location>
</feature>
<evidence type="ECO:0000313" key="8">
    <source>
        <dbReference type="EMBL" id="RHN53963.1"/>
    </source>
</evidence>
<reference evidence="7 10" key="2">
    <citation type="journal article" date="2014" name="BMC Genomics">
        <title>An improved genome release (version Mt4.0) for the model legume Medicago truncatula.</title>
        <authorList>
            <person name="Tang H."/>
            <person name="Krishnakumar V."/>
            <person name="Bidwell S."/>
            <person name="Rosen B."/>
            <person name="Chan A."/>
            <person name="Zhou S."/>
            <person name="Gentzbittel L."/>
            <person name="Childs K.L."/>
            <person name="Yandell M."/>
            <person name="Gundlach H."/>
            <person name="Mayer K.F."/>
            <person name="Schwartz D.C."/>
            <person name="Town C.D."/>
        </authorList>
    </citation>
    <scope>GENOME REANNOTATION</scope>
    <source>
        <strain evidence="9 10">cv. Jemalong A17</strain>
    </source>
</reference>
<feature type="domain" description="RNA polymerase Rpb5 N-terminal" evidence="6">
    <location>
        <begin position="5"/>
        <end position="90"/>
    </location>
</feature>
<keyword evidence="3" id="KW-0539">Nucleus</keyword>
<dbReference type="FunFam" id="3.40.1340.10:FF:000001">
    <property type="entry name" value="DNA-directed RNA polymerases I, II, and III subunit RPABC1"/>
    <property type="match status" value="2"/>
</dbReference>
<dbReference type="InterPro" id="IPR005571">
    <property type="entry name" value="RNA_pol_Rpb5_N"/>
</dbReference>
<dbReference type="SUPFAM" id="SSF55287">
    <property type="entry name" value="RPB5-like RNA polymerase subunit"/>
    <property type="match status" value="1"/>
</dbReference>
<keyword evidence="7" id="KW-0240">DNA-directed RNA polymerase</keyword>
<dbReference type="Gene3D" id="3.40.1340.10">
    <property type="entry name" value="RNA polymerase, Rpb5, N-terminal domain"/>
    <property type="match status" value="2"/>
</dbReference>
<dbReference type="GO" id="GO:0006362">
    <property type="term" value="P:transcription elongation by RNA polymerase I"/>
    <property type="evidence" value="ECO:0000318"/>
    <property type="project" value="GO_Central"/>
</dbReference>
<dbReference type="GO" id="GO:0042797">
    <property type="term" value="P:tRNA transcription by RNA polymerase III"/>
    <property type="evidence" value="ECO:0000318"/>
    <property type="project" value="GO_Central"/>
</dbReference>
<keyword evidence="10" id="KW-1185">Reference proteome</keyword>
<name>G7K3Y0_MEDTR</name>
<gene>
    <name evidence="9" type="primary">11426241</name>
    <name evidence="7" type="ordered locus">MTR_5g016220</name>
    <name evidence="8" type="ORF">MtrunA17_Chr5g0401581</name>
</gene>
<evidence type="ECO:0000313" key="11">
    <source>
        <dbReference type="Proteomes" id="UP000265566"/>
    </source>
</evidence>
<dbReference type="EC" id="2.7.7.6" evidence="8"/>
<evidence type="ECO:0000259" key="5">
    <source>
        <dbReference type="Pfam" id="PF01191"/>
    </source>
</evidence>
<organism evidence="7 10">
    <name type="scientific">Medicago truncatula</name>
    <name type="common">Barrel medic</name>
    <name type="synonym">Medicago tribuloides</name>
    <dbReference type="NCBI Taxonomy" id="3880"/>
    <lineage>
        <taxon>Eukaryota</taxon>
        <taxon>Viridiplantae</taxon>
        <taxon>Streptophyta</taxon>
        <taxon>Embryophyta</taxon>
        <taxon>Tracheophyta</taxon>
        <taxon>Spermatophyta</taxon>
        <taxon>Magnoliopsida</taxon>
        <taxon>eudicotyledons</taxon>
        <taxon>Gunneridae</taxon>
        <taxon>Pentapetalae</taxon>
        <taxon>rosids</taxon>
        <taxon>fabids</taxon>
        <taxon>Fabales</taxon>
        <taxon>Fabaceae</taxon>
        <taxon>Papilionoideae</taxon>
        <taxon>50 kb inversion clade</taxon>
        <taxon>NPAAA clade</taxon>
        <taxon>Hologalegina</taxon>
        <taxon>IRL clade</taxon>
        <taxon>Trifolieae</taxon>
        <taxon>Medicago</taxon>
    </lineage>
</organism>
<dbReference type="EMBL" id="CM001221">
    <property type="protein sequence ID" value="AES94600.1"/>
    <property type="molecule type" value="Genomic_DNA"/>
</dbReference>
<dbReference type="Gene3D" id="3.90.940.20">
    <property type="entry name" value="RPB5-like RNA polymerase subunit"/>
    <property type="match status" value="1"/>
</dbReference>